<feature type="domain" description="RNA polymerase sigma-70 region 2" evidence="7">
    <location>
        <begin position="48"/>
        <end position="111"/>
    </location>
</feature>
<accession>A0ABQ5YL41</accession>
<evidence type="ECO:0000259" key="7">
    <source>
        <dbReference type="Pfam" id="PF04542"/>
    </source>
</evidence>
<dbReference type="RefSeq" id="WP_284198221.1">
    <property type="nucleotide sequence ID" value="NZ_BSOG01000007.1"/>
</dbReference>
<dbReference type="Gene3D" id="1.10.1740.10">
    <property type="match status" value="1"/>
</dbReference>
<sequence length="212" mass="23282">MEGYHPSVDSAGGESGIPLHSPAMQPAHDDTALMLAYAGGEAVAFERLYALHKAGLYGFLHRQSPRTAWVDDVFQETWLAVVNARHDYRPTASFRTWLFGIARNKLIDRIRLKEPALLGDFLNEDDEDPLARVAGDSRQEPASRLEGKQAGQALDTALRALPAVQREVFLLREQADMSLEDIAALTGVPMETAKSRLRYAVAKLKATLAGVS</sequence>
<dbReference type="Pfam" id="PF08281">
    <property type="entry name" value="Sigma70_r4_2"/>
    <property type="match status" value="1"/>
</dbReference>
<keyword evidence="5" id="KW-0804">Transcription</keyword>
<dbReference type="SUPFAM" id="SSF88659">
    <property type="entry name" value="Sigma3 and sigma4 domains of RNA polymerase sigma factors"/>
    <property type="match status" value="1"/>
</dbReference>
<dbReference type="CDD" id="cd06171">
    <property type="entry name" value="Sigma70_r4"/>
    <property type="match status" value="1"/>
</dbReference>
<evidence type="ECO:0000256" key="4">
    <source>
        <dbReference type="ARBA" id="ARBA00023125"/>
    </source>
</evidence>
<dbReference type="Proteomes" id="UP001156706">
    <property type="component" value="Unassembled WGS sequence"/>
</dbReference>
<proteinExistence type="inferred from homology"/>
<dbReference type="PANTHER" id="PTHR43133:SF8">
    <property type="entry name" value="RNA POLYMERASE SIGMA FACTOR HI_1459-RELATED"/>
    <property type="match status" value="1"/>
</dbReference>
<dbReference type="NCBIfam" id="TIGR02937">
    <property type="entry name" value="sigma70-ECF"/>
    <property type="match status" value="1"/>
</dbReference>
<comment type="similarity">
    <text evidence="1">Belongs to the sigma-70 factor family. ECF subfamily.</text>
</comment>
<keyword evidence="10" id="KW-1185">Reference proteome</keyword>
<dbReference type="SUPFAM" id="SSF88946">
    <property type="entry name" value="Sigma2 domain of RNA polymerase sigma factors"/>
    <property type="match status" value="1"/>
</dbReference>
<keyword evidence="3" id="KW-0731">Sigma factor</keyword>
<evidence type="ECO:0000256" key="6">
    <source>
        <dbReference type="SAM" id="MobiDB-lite"/>
    </source>
</evidence>
<dbReference type="InterPro" id="IPR014284">
    <property type="entry name" value="RNA_pol_sigma-70_dom"/>
</dbReference>
<dbReference type="EMBL" id="BSOG01000007">
    <property type="protein sequence ID" value="GLR15148.1"/>
    <property type="molecule type" value="Genomic_DNA"/>
</dbReference>
<dbReference type="InterPro" id="IPR013324">
    <property type="entry name" value="RNA_pol_sigma_r3/r4-like"/>
</dbReference>
<reference evidence="10" key="1">
    <citation type="journal article" date="2019" name="Int. J. Syst. Evol. Microbiol.">
        <title>The Global Catalogue of Microorganisms (GCM) 10K type strain sequencing project: providing services to taxonomists for standard genome sequencing and annotation.</title>
        <authorList>
            <consortium name="The Broad Institute Genomics Platform"/>
            <consortium name="The Broad Institute Genome Sequencing Center for Infectious Disease"/>
            <person name="Wu L."/>
            <person name="Ma J."/>
        </authorList>
    </citation>
    <scope>NUCLEOTIDE SEQUENCE [LARGE SCALE GENOMIC DNA]</scope>
    <source>
        <strain evidence="10">NBRC 110044</strain>
    </source>
</reference>
<protein>
    <submittedName>
        <fullName evidence="9">Ecf-type RNA polymerase sigma factor</fullName>
    </submittedName>
</protein>
<evidence type="ECO:0000256" key="1">
    <source>
        <dbReference type="ARBA" id="ARBA00010641"/>
    </source>
</evidence>
<evidence type="ECO:0000256" key="5">
    <source>
        <dbReference type="ARBA" id="ARBA00023163"/>
    </source>
</evidence>
<evidence type="ECO:0000313" key="9">
    <source>
        <dbReference type="EMBL" id="GLR15148.1"/>
    </source>
</evidence>
<dbReference type="InterPro" id="IPR013249">
    <property type="entry name" value="RNA_pol_sigma70_r4_t2"/>
</dbReference>
<dbReference type="InterPro" id="IPR039425">
    <property type="entry name" value="RNA_pol_sigma-70-like"/>
</dbReference>
<organism evidence="9 10">
    <name type="scientific">Chitinimonas prasina</name>
    <dbReference type="NCBI Taxonomy" id="1434937"/>
    <lineage>
        <taxon>Bacteria</taxon>
        <taxon>Pseudomonadati</taxon>
        <taxon>Pseudomonadota</taxon>
        <taxon>Betaproteobacteria</taxon>
        <taxon>Neisseriales</taxon>
        <taxon>Chitinibacteraceae</taxon>
        <taxon>Chitinimonas</taxon>
    </lineage>
</organism>
<dbReference type="InterPro" id="IPR007627">
    <property type="entry name" value="RNA_pol_sigma70_r2"/>
</dbReference>
<feature type="region of interest" description="Disordered" evidence="6">
    <location>
        <begin position="1"/>
        <end position="22"/>
    </location>
</feature>
<evidence type="ECO:0000256" key="3">
    <source>
        <dbReference type="ARBA" id="ARBA00023082"/>
    </source>
</evidence>
<dbReference type="InterPro" id="IPR013325">
    <property type="entry name" value="RNA_pol_sigma_r2"/>
</dbReference>
<name>A0ABQ5YL41_9NEIS</name>
<feature type="domain" description="RNA polymerase sigma factor 70 region 4 type 2" evidence="8">
    <location>
        <begin position="152"/>
        <end position="204"/>
    </location>
</feature>
<dbReference type="Pfam" id="PF04542">
    <property type="entry name" value="Sigma70_r2"/>
    <property type="match status" value="1"/>
</dbReference>
<dbReference type="NCBIfam" id="NF009166">
    <property type="entry name" value="PRK12513.1"/>
    <property type="match status" value="1"/>
</dbReference>
<comment type="caution">
    <text evidence="9">The sequence shown here is derived from an EMBL/GenBank/DDBJ whole genome shotgun (WGS) entry which is preliminary data.</text>
</comment>
<keyword evidence="2" id="KW-0805">Transcription regulation</keyword>
<evidence type="ECO:0000256" key="2">
    <source>
        <dbReference type="ARBA" id="ARBA00023015"/>
    </source>
</evidence>
<evidence type="ECO:0000313" key="10">
    <source>
        <dbReference type="Proteomes" id="UP001156706"/>
    </source>
</evidence>
<keyword evidence="4" id="KW-0238">DNA-binding</keyword>
<gene>
    <name evidence="9" type="ORF">GCM10007907_39380</name>
</gene>
<evidence type="ECO:0000259" key="8">
    <source>
        <dbReference type="Pfam" id="PF08281"/>
    </source>
</evidence>
<dbReference type="PANTHER" id="PTHR43133">
    <property type="entry name" value="RNA POLYMERASE ECF-TYPE SIGMA FACTO"/>
    <property type="match status" value="1"/>
</dbReference>
<dbReference type="Gene3D" id="1.10.10.10">
    <property type="entry name" value="Winged helix-like DNA-binding domain superfamily/Winged helix DNA-binding domain"/>
    <property type="match status" value="1"/>
</dbReference>
<dbReference type="InterPro" id="IPR036388">
    <property type="entry name" value="WH-like_DNA-bd_sf"/>
</dbReference>